<evidence type="ECO:0000259" key="11">
    <source>
        <dbReference type="Pfam" id="PF07715"/>
    </source>
</evidence>
<evidence type="ECO:0000256" key="1">
    <source>
        <dbReference type="ARBA" id="ARBA00004571"/>
    </source>
</evidence>
<gene>
    <name evidence="12" type="ORF">H8B04_01540</name>
</gene>
<comment type="caution">
    <text evidence="12">The sequence shown here is derived from an EMBL/GenBank/DDBJ whole genome shotgun (WGS) entry which is preliminary data.</text>
</comment>
<dbReference type="RefSeq" id="WP_165289982.1">
    <property type="nucleotide sequence ID" value="NZ_JACOIJ010000002.1"/>
</dbReference>
<accession>A0ABR7YAE7</accession>
<dbReference type="NCBIfam" id="TIGR04056">
    <property type="entry name" value="OMP_RagA_SusC"/>
    <property type="match status" value="1"/>
</dbReference>
<dbReference type="InterPro" id="IPR039426">
    <property type="entry name" value="TonB-dep_rcpt-like"/>
</dbReference>
<evidence type="ECO:0000259" key="10">
    <source>
        <dbReference type="Pfam" id="PF00593"/>
    </source>
</evidence>
<dbReference type="Gene3D" id="2.40.170.20">
    <property type="entry name" value="TonB-dependent receptor, beta-barrel domain"/>
    <property type="match status" value="1"/>
</dbReference>
<keyword evidence="12" id="KW-0675">Receptor</keyword>
<dbReference type="SUPFAM" id="SSF49464">
    <property type="entry name" value="Carboxypeptidase regulatory domain-like"/>
    <property type="match status" value="1"/>
</dbReference>
<keyword evidence="7 8" id="KW-0998">Cell outer membrane</keyword>
<dbReference type="InterPro" id="IPR036942">
    <property type="entry name" value="Beta-barrel_TonB_sf"/>
</dbReference>
<dbReference type="Pfam" id="PF13715">
    <property type="entry name" value="CarbopepD_reg_2"/>
    <property type="match status" value="1"/>
</dbReference>
<keyword evidence="5 9" id="KW-0798">TonB box</keyword>
<dbReference type="InterPro" id="IPR023996">
    <property type="entry name" value="TonB-dep_OMP_SusC/RagA"/>
</dbReference>
<keyword evidence="3 8" id="KW-1134">Transmembrane beta strand</keyword>
<dbReference type="SUPFAM" id="SSF56935">
    <property type="entry name" value="Porins"/>
    <property type="match status" value="1"/>
</dbReference>
<dbReference type="PROSITE" id="PS52016">
    <property type="entry name" value="TONB_DEPENDENT_REC_3"/>
    <property type="match status" value="1"/>
</dbReference>
<proteinExistence type="inferred from homology"/>
<dbReference type="EMBL" id="JACOIJ010000002">
    <property type="protein sequence ID" value="MBD1428257.1"/>
    <property type="molecule type" value="Genomic_DNA"/>
</dbReference>
<evidence type="ECO:0000256" key="8">
    <source>
        <dbReference type="PROSITE-ProRule" id="PRU01360"/>
    </source>
</evidence>
<evidence type="ECO:0000256" key="4">
    <source>
        <dbReference type="ARBA" id="ARBA00022692"/>
    </source>
</evidence>
<sequence>MKNSVLLILALFTGITVFAQDIMLKGVVKHKGNKVSGVSVLVEGSSRGTSTNEKGEFSISVSKNETLVFNLIGYNKKSVLLTGQSFLEVELEEVSIDLEETVVVGYSRQKKATLTGAVSAISGTELKERNVASLSNALQGKMPGVTIQQTSGQPGADGGSIRIRGIGSINSSSSPLVLVDGIEMDINQVDMNAVESISVLKDAASASIYGSRASNGVILITTKKGAAGKITTSYSGYAMMQRPTSMPDVVSAYEYLQAELDAWDNAGISVSPSQREQQIQLIEDQKKYKPDNWNRYDTDWKAETVEDFSLMHNHNLSIAGGSDKLTFFGSGSYLKQDGLIPNNNFDRLNVQLNADAKVLPWMTLGLNTIVRESKTLEPGASTPKSIINKSLYMLPTLSAARELDGYWGYGKNGDNPTALAYASGTKNARTNERVLNGSVTINPVEGLELIGQYSNRRVEGRNTNLILPYKTSLRGNLLGIYPAQDNLTESWSQTIRNYYRTQASYEKSVGNHFAKFLVGFQAEDHNSTSFFGSKQGFDLERYYLDNGDGATATSGGGASSWAMQSGYARVNYTFDDKYLVEASGRYDGSSRFTPENRWGFFPSISAGWVISKESFMEKTSGVINFLKLRASYGLLGNQEIGNYPYTATINTGYGYYLGDGKELVPGVAQTTLSNSNISWEKSEQYNVGLDLNVLSNKLSLTADYYVKNIYDMLLTFALPYYAGMQPAYTNAGDMENKGWEIALAYKNQINDFKYNVTVSVSDNRNKITNLNGLNSQDKSMMEGYPNNGIWGYLSDGYYQDWDDVNSSPKLSNAARPGYIKYKKIFEGEGIDPKLIDSRDQVYLGDPFPHYEYGVNINLAYKNFDLTTFIQGVGERSTFMSGVGLKPFANGSNLFRHQLDYWTPENPNAAYPILVPEANSADNFVRSDKWVKDGSYMRLKNVVLGYNFPNSILKKANFSNLRVYVSGQNLFTKSNFYKGYDPEVSYSGSVGGEFYPVMQTYTLGVDFKF</sequence>
<keyword evidence="4 8" id="KW-0812">Transmembrane</keyword>
<evidence type="ECO:0000256" key="7">
    <source>
        <dbReference type="ARBA" id="ARBA00023237"/>
    </source>
</evidence>
<evidence type="ECO:0000313" key="13">
    <source>
        <dbReference type="Proteomes" id="UP000651271"/>
    </source>
</evidence>
<dbReference type="InterPro" id="IPR012910">
    <property type="entry name" value="Plug_dom"/>
</dbReference>
<evidence type="ECO:0000256" key="2">
    <source>
        <dbReference type="ARBA" id="ARBA00022448"/>
    </source>
</evidence>
<keyword evidence="6 8" id="KW-0472">Membrane</keyword>
<feature type="domain" description="TonB-dependent receptor-like beta-barrel" evidence="10">
    <location>
        <begin position="419"/>
        <end position="818"/>
    </location>
</feature>
<dbReference type="InterPro" id="IPR000531">
    <property type="entry name" value="Beta-barrel_TonB"/>
</dbReference>
<keyword evidence="13" id="KW-1185">Reference proteome</keyword>
<evidence type="ECO:0000256" key="9">
    <source>
        <dbReference type="RuleBase" id="RU003357"/>
    </source>
</evidence>
<name>A0ABR7YAE7_9SPHI</name>
<dbReference type="Pfam" id="PF00593">
    <property type="entry name" value="TonB_dep_Rec_b-barrel"/>
    <property type="match status" value="1"/>
</dbReference>
<evidence type="ECO:0000313" key="12">
    <source>
        <dbReference type="EMBL" id="MBD1428257.1"/>
    </source>
</evidence>
<reference evidence="12 13" key="1">
    <citation type="submission" date="2020-08" db="EMBL/GenBank/DDBJ databases">
        <title>Sphingobacterium sp. DN04309 isolated from aquaculture water.</title>
        <authorList>
            <person name="Zhang M."/>
        </authorList>
    </citation>
    <scope>NUCLEOTIDE SEQUENCE [LARGE SCALE GENOMIC DNA]</scope>
    <source>
        <strain evidence="12 13">DN04309</strain>
    </source>
</reference>
<organism evidence="12 13">
    <name type="scientific">Sphingobacterium litopenaei</name>
    <dbReference type="NCBI Taxonomy" id="2763500"/>
    <lineage>
        <taxon>Bacteria</taxon>
        <taxon>Pseudomonadati</taxon>
        <taxon>Bacteroidota</taxon>
        <taxon>Sphingobacteriia</taxon>
        <taxon>Sphingobacteriales</taxon>
        <taxon>Sphingobacteriaceae</taxon>
        <taxon>Sphingobacterium</taxon>
    </lineage>
</organism>
<protein>
    <submittedName>
        <fullName evidence="12">TonB-dependent receptor</fullName>
    </submittedName>
</protein>
<feature type="domain" description="TonB-dependent receptor plug" evidence="11">
    <location>
        <begin position="111"/>
        <end position="217"/>
    </location>
</feature>
<dbReference type="Pfam" id="PF07715">
    <property type="entry name" value="Plug"/>
    <property type="match status" value="1"/>
</dbReference>
<evidence type="ECO:0000256" key="5">
    <source>
        <dbReference type="ARBA" id="ARBA00023077"/>
    </source>
</evidence>
<comment type="subcellular location">
    <subcellularLocation>
        <location evidence="1 8">Cell outer membrane</location>
        <topology evidence="1 8">Multi-pass membrane protein</topology>
    </subcellularLocation>
</comment>
<dbReference type="InterPro" id="IPR037066">
    <property type="entry name" value="Plug_dom_sf"/>
</dbReference>
<dbReference type="InterPro" id="IPR008969">
    <property type="entry name" value="CarboxyPept-like_regulatory"/>
</dbReference>
<comment type="similarity">
    <text evidence="8 9">Belongs to the TonB-dependent receptor family.</text>
</comment>
<dbReference type="InterPro" id="IPR023997">
    <property type="entry name" value="TonB-dep_OMP_SusC/RagA_CS"/>
</dbReference>
<keyword evidence="2 8" id="KW-0813">Transport</keyword>
<dbReference type="Gene3D" id="2.170.130.10">
    <property type="entry name" value="TonB-dependent receptor, plug domain"/>
    <property type="match status" value="1"/>
</dbReference>
<dbReference type="NCBIfam" id="TIGR04057">
    <property type="entry name" value="SusC_RagA_signa"/>
    <property type="match status" value="1"/>
</dbReference>
<evidence type="ECO:0000256" key="3">
    <source>
        <dbReference type="ARBA" id="ARBA00022452"/>
    </source>
</evidence>
<evidence type="ECO:0000256" key="6">
    <source>
        <dbReference type="ARBA" id="ARBA00023136"/>
    </source>
</evidence>
<dbReference type="Proteomes" id="UP000651271">
    <property type="component" value="Unassembled WGS sequence"/>
</dbReference>